<feature type="transmembrane region" description="Helical" evidence="2">
    <location>
        <begin position="6"/>
        <end position="26"/>
    </location>
</feature>
<evidence type="ECO:0000256" key="1">
    <source>
        <dbReference type="SAM" id="MobiDB-lite"/>
    </source>
</evidence>
<protein>
    <recommendedName>
        <fullName evidence="3">Azaphilone pigments biosynthesis cluster protein L N-terminal domain-containing protein</fullName>
    </recommendedName>
</protein>
<gene>
    <name evidence="4" type="ORF">N7482_005662</name>
</gene>
<feature type="region of interest" description="Disordered" evidence="1">
    <location>
        <begin position="148"/>
        <end position="167"/>
    </location>
</feature>
<evidence type="ECO:0000313" key="5">
    <source>
        <dbReference type="Proteomes" id="UP001149163"/>
    </source>
</evidence>
<dbReference type="GeneID" id="81426963"/>
<organism evidence="4 5">
    <name type="scientific">Penicillium canariense</name>
    <dbReference type="NCBI Taxonomy" id="189055"/>
    <lineage>
        <taxon>Eukaryota</taxon>
        <taxon>Fungi</taxon>
        <taxon>Dikarya</taxon>
        <taxon>Ascomycota</taxon>
        <taxon>Pezizomycotina</taxon>
        <taxon>Eurotiomycetes</taxon>
        <taxon>Eurotiomycetidae</taxon>
        <taxon>Eurotiales</taxon>
        <taxon>Aspergillaceae</taxon>
        <taxon>Penicillium</taxon>
    </lineage>
</organism>
<dbReference type="Proteomes" id="UP001149163">
    <property type="component" value="Unassembled WGS sequence"/>
</dbReference>
<keyword evidence="2" id="KW-0812">Transmembrane</keyword>
<dbReference type="OrthoDB" id="432483at2759"/>
<accession>A0A9W9I2Z6</accession>
<reference evidence="4" key="2">
    <citation type="journal article" date="2023" name="IMA Fungus">
        <title>Comparative genomic study of the Penicillium genus elucidates a diverse pangenome and 15 lateral gene transfer events.</title>
        <authorList>
            <person name="Petersen C."/>
            <person name="Sorensen T."/>
            <person name="Nielsen M.R."/>
            <person name="Sondergaard T.E."/>
            <person name="Sorensen J.L."/>
            <person name="Fitzpatrick D.A."/>
            <person name="Frisvad J.C."/>
            <person name="Nielsen K.L."/>
        </authorList>
    </citation>
    <scope>NUCLEOTIDE SEQUENCE</scope>
    <source>
        <strain evidence="4">IBT 26290</strain>
    </source>
</reference>
<dbReference type="RefSeq" id="XP_056543342.1">
    <property type="nucleotide sequence ID" value="XM_056687787.1"/>
</dbReference>
<name>A0A9W9I2Z6_9EURO</name>
<keyword evidence="2" id="KW-1133">Transmembrane helix</keyword>
<dbReference type="Pfam" id="PF17111">
    <property type="entry name" value="PigL_N"/>
    <property type="match status" value="1"/>
</dbReference>
<evidence type="ECO:0000313" key="4">
    <source>
        <dbReference type="EMBL" id="KAJ5166881.1"/>
    </source>
</evidence>
<dbReference type="AlphaFoldDB" id="A0A9W9I2Z6"/>
<sequence>MADPLSIAAGIVGLVAPALHVSRLWLHDLQQIQDAKENEKTLTHNIGSLTMALTSVKAIDDKEWNSLGPVVADNAKWAIALFTAACERFKSDLQGWTSRSEDGKLSWIEQSKIGFWKRAHIKSVNGKIEASASGGVFVKCPGICSSSVKPRANPPRPEGRLKLVQSR</sequence>
<dbReference type="InterPro" id="IPR031348">
    <property type="entry name" value="PigL_N"/>
</dbReference>
<keyword evidence="2" id="KW-0472">Membrane</keyword>
<proteinExistence type="predicted"/>
<keyword evidence="5" id="KW-1185">Reference proteome</keyword>
<reference evidence="4" key="1">
    <citation type="submission" date="2022-11" db="EMBL/GenBank/DDBJ databases">
        <authorList>
            <person name="Petersen C."/>
        </authorList>
    </citation>
    <scope>NUCLEOTIDE SEQUENCE</scope>
    <source>
        <strain evidence="4">IBT 26290</strain>
    </source>
</reference>
<evidence type="ECO:0000256" key="2">
    <source>
        <dbReference type="SAM" id="Phobius"/>
    </source>
</evidence>
<dbReference type="EMBL" id="JAPQKN010000003">
    <property type="protein sequence ID" value="KAJ5166881.1"/>
    <property type="molecule type" value="Genomic_DNA"/>
</dbReference>
<comment type="caution">
    <text evidence="4">The sequence shown here is derived from an EMBL/GenBank/DDBJ whole genome shotgun (WGS) entry which is preliminary data.</text>
</comment>
<evidence type="ECO:0000259" key="3">
    <source>
        <dbReference type="Pfam" id="PF17111"/>
    </source>
</evidence>
<feature type="domain" description="Azaphilone pigments biosynthesis cluster protein L N-terminal" evidence="3">
    <location>
        <begin position="2"/>
        <end position="121"/>
    </location>
</feature>